<feature type="transmembrane region" description="Helical" evidence="1">
    <location>
        <begin position="148"/>
        <end position="174"/>
    </location>
</feature>
<organism evidence="2 3">
    <name type="scientific">Scopulibacillus daqui</name>
    <dbReference type="NCBI Taxonomy" id="1469162"/>
    <lineage>
        <taxon>Bacteria</taxon>
        <taxon>Bacillati</taxon>
        <taxon>Bacillota</taxon>
        <taxon>Bacilli</taxon>
        <taxon>Bacillales</taxon>
        <taxon>Sporolactobacillaceae</taxon>
        <taxon>Scopulibacillus</taxon>
    </lineage>
</organism>
<evidence type="ECO:0000256" key="1">
    <source>
        <dbReference type="SAM" id="Phobius"/>
    </source>
</evidence>
<feature type="transmembrane region" description="Helical" evidence="1">
    <location>
        <begin position="105"/>
        <end position="128"/>
    </location>
</feature>
<gene>
    <name evidence="2" type="ORF">JOD45_001703</name>
</gene>
<keyword evidence="3" id="KW-1185">Reference proteome</keyword>
<protein>
    <recommendedName>
        <fullName evidence="4">ABC-2 family transporter</fullName>
    </recommendedName>
</protein>
<keyword evidence="1" id="KW-1133">Transmembrane helix</keyword>
<evidence type="ECO:0000313" key="2">
    <source>
        <dbReference type="EMBL" id="MBM7645492.1"/>
    </source>
</evidence>
<keyword evidence="1" id="KW-0472">Membrane</keyword>
<evidence type="ECO:0008006" key="4">
    <source>
        <dbReference type="Google" id="ProtNLM"/>
    </source>
</evidence>
<sequence length="255" mass="29828">MLRSNFLFNSILIERNRLFISFAALFFVSFVTYHNNSAVFIEGKSITPNILDIFSYLLEPPTHIITLGIFLFFSGNVGLSHHFVYRFNHRLSYALFLLKQSFLQIIIFITCVIAVTLISTMILSPRLSLSLSQGYMNAVKLPDSMHHIALYHLVHFLCLLLGWFLLLTISKFVLLIFDLWFRKNGVWFGAFLLMFIYISDRTFSFSLLINQAIPKSFLFVPYFHLFINIFYLISITAVLYFIFISLVDRYEFLGR</sequence>
<comment type="caution">
    <text evidence="2">The sequence shown here is derived from an EMBL/GenBank/DDBJ whole genome shotgun (WGS) entry which is preliminary data.</text>
</comment>
<feature type="transmembrane region" description="Helical" evidence="1">
    <location>
        <begin position="64"/>
        <end position="84"/>
    </location>
</feature>
<dbReference type="EMBL" id="JAFBER010000009">
    <property type="protein sequence ID" value="MBM7645492.1"/>
    <property type="molecule type" value="Genomic_DNA"/>
</dbReference>
<evidence type="ECO:0000313" key="3">
    <source>
        <dbReference type="Proteomes" id="UP000808914"/>
    </source>
</evidence>
<proteinExistence type="predicted"/>
<feature type="transmembrane region" description="Helical" evidence="1">
    <location>
        <begin position="186"/>
        <end position="209"/>
    </location>
</feature>
<dbReference type="Proteomes" id="UP000808914">
    <property type="component" value="Unassembled WGS sequence"/>
</dbReference>
<name>A0ABS2PZM1_9BACL</name>
<keyword evidence="1" id="KW-0812">Transmembrane</keyword>
<accession>A0ABS2PZM1</accession>
<reference evidence="2 3" key="1">
    <citation type="submission" date="2021-01" db="EMBL/GenBank/DDBJ databases">
        <title>Genomic Encyclopedia of Type Strains, Phase IV (KMG-IV): sequencing the most valuable type-strain genomes for metagenomic binning, comparative biology and taxonomic classification.</title>
        <authorList>
            <person name="Goeker M."/>
        </authorList>
    </citation>
    <scope>NUCLEOTIDE SEQUENCE [LARGE SCALE GENOMIC DNA]</scope>
    <source>
        <strain evidence="2 3">DSM 28236</strain>
    </source>
</reference>
<feature type="transmembrane region" description="Helical" evidence="1">
    <location>
        <begin position="221"/>
        <end position="247"/>
    </location>
</feature>